<dbReference type="GO" id="GO:0005829">
    <property type="term" value="C:cytosol"/>
    <property type="evidence" value="ECO:0007669"/>
    <property type="project" value="TreeGrafter"/>
</dbReference>
<dbReference type="SUPFAM" id="SSF53639">
    <property type="entry name" value="AraD/HMP-PK domain-like"/>
    <property type="match status" value="1"/>
</dbReference>
<dbReference type="Proteomes" id="UP000092952">
    <property type="component" value="Chromosome"/>
</dbReference>
<evidence type="ECO:0000256" key="1">
    <source>
        <dbReference type="ARBA" id="ARBA00022723"/>
    </source>
</evidence>
<evidence type="ECO:0000259" key="3">
    <source>
        <dbReference type="SMART" id="SM01007"/>
    </source>
</evidence>
<dbReference type="SMART" id="SM01007">
    <property type="entry name" value="Aldolase_II"/>
    <property type="match status" value="1"/>
</dbReference>
<dbReference type="FunCoup" id="A0A1B1YVK3">
    <property type="interactions" value="259"/>
</dbReference>
<dbReference type="KEGG" id="gbi:PG2T_11885"/>
<gene>
    <name evidence="4" type="ORF">PG2T_11885</name>
</gene>
<dbReference type="PANTHER" id="PTHR22789:SF0">
    <property type="entry name" value="3-OXO-TETRONATE 4-PHOSPHATE DECARBOXYLASE-RELATED"/>
    <property type="match status" value="1"/>
</dbReference>
<keyword evidence="5" id="KW-1185">Reference proteome</keyword>
<dbReference type="InterPro" id="IPR050197">
    <property type="entry name" value="Aldolase_class_II_sugar_metab"/>
</dbReference>
<dbReference type="InterPro" id="IPR036409">
    <property type="entry name" value="Aldolase_II/adducin_N_sf"/>
</dbReference>
<dbReference type="STRING" id="1810504.PG2T_11885"/>
<dbReference type="GO" id="GO:0046872">
    <property type="term" value="F:metal ion binding"/>
    <property type="evidence" value="ECO:0007669"/>
    <property type="project" value="UniProtKB-KW"/>
</dbReference>
<name>A0A1B1YVK3_9GAMM</name>
<proteinExistence type="predicted"/>
<dbReference type="GO" id="GO:0019323">
    <property type="term" value="P:pentose catabolic process"/>
    <property type="evidence" value="ECO:0007669"/>
    <property type="project" value="TreeGrafter"/>
</dbReference>
<dbReference type="GO" id="GO:0016832">
    <property type="term" value="F:aldehyde-lyase activity"/>
    <property type="evidence" value="ECO:0007669"/>
    <property type="project" value="TreeGrafter"/>
</dbReference>
<dbReference type="InterPro" id="IPR001303">
    <property type="entry name" value="Aldolase_II/adducin_N"/>
</dbReference>
<dbReference type="InParanoid" id="A0A1B1YVK3"/>
<dbReference type="RefSeq" id="WP_068805729.1">
    <property type="nucleotide sequence ID" value="NZ_CP014671.1"/>
</dbReference>
<dbReference type="Gene3D" id="3.40.225.10">
    <property type="entry name" value="Class II aldolase/adducin N-terminal domain"/>
    <property type="match status" value="1"/>
</dbReference>
<keyword evidence="2" id="KW-0456">Lyase</keyword>
<evidence type="ECO:0000313" key="4">
    <source>
        <dbReference type="EMBL" id="ANX04796.1"/>
    </source>
</evidence>
<dbReference type="EMBL" id="CP014671">
    <property type="protein sequence ID" value="ANX04796.1"/>
    <property type="molecule type" value="Genomic_DNA"/>
</dbReference>
<keyword evidence="1" id="KW-0479">Metal-binding</keyword>
<feature type="domain" description="Class II aldolase/adducin N-terminal" evidence="3">
    <location>
        <begin position="8"/>
        <end position="183"/>
    </location>
</feature>
<dbReference type="Pfam" id="PF00596">
    <property type="entry name" value="Aldolase_II"/>
    <property type="match status" value="1"/>
</dbReference>
<dbReference type="AlphaFoldDB" id="A0A1B1YVK3"/>
<evidence type="ECO:0000313" key="5">
    <source>
        <dbReference type="Proteomes" id="UP000092952"/>
    </source>
</evidence>
<protein>
    <submittedName>
        <fullName evidence="4">Fuculose phosphate aldolase</fullName>
    </submittedName>
</protein>
<dbReference type="OrthoDB" id="5500703at2"/>
<accession>A0A1B1YVK3</accession>
<evidence type="ECO:0000256" key="2">
    <source>
        <dbReference type="ARBA" id="ARBA00023239"/>
    </source>
</evidence>
<dbReference type="PANTHER" id="PTHR22789">
    <property type="entry name" value="FUCULOSE PHOSPHATE ALDOLASE"/>
    <property type="match status" value="1"/>
</dbReference>
<sequence length="215" mass="22861">MDESALRQLLIDTARQSVRRGLNRGTSGNLSVRLPGGFLITPTGIPYDDLSAADLVHLDARGVAAPGQRKPSSEWRFHCDIYAVRPEVGAIVHTHSRYASALACQRRELPAFHYMVAAAGGDSVRCADYATFGTPELSANALVALEDRHACLLANHGVIATGANLTSALALAEEIESLSGQYCAALATGTPVLLDAAEMARVVARFESYGKQDNP</sequence>
<reference evidence="5" key="1">
    <citation type="submission" date="2016-03" db="EMBL/GenBank/DDBJ databases">
        <title>Complete genome sequence of Solimmundus cernigliae, representing a novel lineage of polycyclic aromatic hydrocarbon degraders within the Gammaproteobacteria.</title>
        <authorList>
            <person name="Singleton D.R."/>
            <person name="Dickey A.N."/>
            <person name="Scholl E.H."/>
            <person name="Wright F.A."/>
            <person name="Aitken M.D."/>
        </authorList>
    </citation>
    <scope>NUCLEOTIDE SEQUENCE [LARGE SCALE GENOMIC DNA]</scope>
    <source>
        <strain evidence="5">TR3.2</strain>
    </source>
</reference>
<organism evidence="4 5">
    <name type="scientific">Immundisolibacter cernigliae</name>
    <dbReference type="NCBI Taxonomy" id="1810504"/>
    <lineage>
        <taxon>Bacteria</taxon>
        <taxon>Pseudomonadati</taxon>
        <taxon>Pseudomonadota</taxon>
        <taxon>Gammaproteobacteria</taxon>
        <taxon>Immundisolibacterales</taxon>
        <taxon>Immundisolibacteraceae</taxon>
        <taxon>Immundisolibacter</taxon>
    </lineage>
</organism>